<dbReference type="Proteomes" id="UP000037315">
    <property type="component" value="Unassembled WGS sequence"/>
</dbReference>
<proteinExistence type="inferred from homology"/>
<evidence type="ECO:0000313" key="9">
    <source>
        <dbReference type="Proteomes" id="UP000037315"/>
    </source>
</evidence>
<dbReference type="HAMAP" id="MF_01065">
    <property type="entry name" value="UPF0257"/>
    <property type="match status" value="1"/>
</dbReference>
<dbReference type="PATRIC" id="fig|1656095.3.peg.4500"/>
<feature type="chain" id="PRO_5008842215" description="UPF0257 lipoprotein ACH50_09365" evidence="7">
    <location>
        <begin position="25"/>
        <end position="239"/>
    </location>
</feature>
<evidence type="ECO:0000256" key="2">
    <source>
        <dbReference type="ARBA" id="ARBA00022729"/>
    </source>
</evidence>
<keyword evidence="9" id="KW-1185">Reference proteome</keyword>
<dbReference type="GO" id="GO:0005886">
    <property type="term" value="C:plasma membrane"/>
    <property type="evidence" value="ECO:0007669"/>
    <property type="project" value="UniProtKB-SubCell"/>
</dbReference>
<accession>A0A0J8VP36</accession>
<feature type="signal peptide" evidence="7">
    <location>
        <begin position="1"/>
        <end position="24"/>
    </location>
</feature>
<name>A0A0J8VP36_9ENTR</name>
<comment type="caution">
    <text evidence="8">The sequence shown here is derived from an EMBL/GenBank/DDBJ whole genome shotgun (WGS) entry which is preliminary data.</text>
</comment>
<keyword evidence="1 6" id="KW-1003">Cell membrane</keyword>
<evidence type="ECO:0000256" key="7">
    <source>
        <dbReference type="SAM" id="SignalP"/>
    </source>
</evidence>
<dbReference type="EMBL" id="LFEJ01000013">
    <property type="protein sequence ID" value="KMV34956.1"/>
    <property type="molecule type" value="Genomic_DNA"/>
</dbReference>
<evidence type="ECO:0000256" key="3">
    <source>
        <dbReference type="ARBA" id="ARBA00023136"/>
    </source>
</evidence>
<sequence length="239" mass="26354">MDISVKRALMTLSALWLLAGCDGASTPQAFTPEMASFSNEFDFDPLRGPVKDFSQTLMNEKGEVAKRVTGTLSQEGCFDTLEFHNLEDNSGAALVLNANYYLDAASQEKRVKLQGKCQLAELPAAGVVYDTNDSGFVVKARGKGTTIDYRYDAEGYPLGKTTVADKLRLTVASTVADNRKKLDYTAVSTLNDKTMGRVKQTCDYDNHFNPVSCELEITDESATPPVHHKYTIENTIDYY</sequence>
<dbReference type="PROSITE" id="PS51257">
    <property type="entry name" value="PROKAR_LIPOPROTEIN"/>
    <property type="match status" value="1"/>
</dbReference>
<evidence type="ECO:0000256" key="4">
    <source>
        <dbReference type="ARBA" id="ARBA00023139"/>
    </source>
</evidence>
<evidence type="ECO:0000256" key="1">
    <source>
        <dbReference type="ARBA" id="ARBA00022475"/>
    </source>
</evidence>
<dbReference type="NCBIfam" id="NF002798">
    <property type="entry name" value="PRK02939.1"/>
    <property type="match status" value="1"/>
</dbReference>
<organism evidence="8 9">
    <name type="scientific">Franconibacter pulveris</name>
    <dbReference type="NCBI Taxonomy" id="435910"/>
    <lineage>
        <taxon>Bacteria</taxon>
        <taxon>Pseudomonadati</taxon>
        <taxon>Pseudomonadota</taxon>
        <taxon>Gammaproteobacteria</taxon>
        <taxon>Enterobacterales</taxon>
        <taxon>Enterobacteriaceae</taxon>
        <taxon>Franconibacter</taxon>
    </lineage>
</organism>
<evidence type="ECO:0000256" key="6">
    <source>
        <dbReference type="HAMAP-Rule" id="MF_01065"/>
    </source>
</evidence>
<evidence type="ECO:0000313" key="8">
    <source>
        <dbReference type="EMBL" id="KMV34956.1"/>
    </source>
</evidence>
<keyword evidence="5 6" id="KW-0449">Lipoprotein</keyword>
<dbReference type="Pfam" id="PF06788">
    <property type="entry name" value="UPF0257"/>
    <property type="match status" value="1"/>
</dbReference>
<protein>
    <recommendedName>
        <fullName evidence="6">UPF0257 lipoprotein ACH50_09365</fullName>
    </recommendedName>
</protein>
<dbReference type="AlphaFoldDB" id="A0A0J8VP36"/>
<comment type="similarity">
    <text evidence="6">Belongs to the UPF0257 family.</text>
</comment>
<keyword evidence="4" id="KW-0564">Palmitate</keyword>
<keyword evidence="2 6" id="KW-0732">Signal</keyword>
<gene>
    <name evidence="8" type="ORF">ACH50_09365</name>
</gene>
<dbReference type="RefSeq" id="WP_029697011.1">
    <property type="nucleotide sequence ID" value="NZ_LFEJ01000013.1"/>
</dbReference>
<evidence type="ECO:0000256" key="5">
    <source>
        <dbReference type="ARBA" id="ARBA00023288"/>
    </source>
</evidence>
<comment type="subcellular location">
    <subcellularLocation>
        <location evidence="6">Cell membrane</location>
        <topology evidence="6">Lipid-anchor</topology>
    </subcellularLocation>
</comment>
<dbReference type="InterPro" id="IPR010646">
    <property type="entry name" value="UPF0257"/>
</dbReference>
<reference evidence="8 9" key="1">
    <citation type="submission" date="2015-06" db="EMBL/GenBank/DDBJ databases">
        <title>Genome sequencing of Cronobacter sp. strain DJ34 isolated from petroleum contaminated sludge of Duliajan Oil Fields, Assam, India.</title>
        <authorList>
            <person name="Pal S."/>
            <person name="Banerjee T.D."/>
            <person name="Roy A."/>
            <person name="Sar P."/>
            <person name="Kazy S.K."/>
        </authorList>
    </citation>
    <scope>NUCLEOTIDE SEQUENCE [LARGE SCALE GENOMIC DNA]</scope>
    <source>
        <strain evidence="8 9">DJ34</strain>
    </source>
</reference>
<keyword evidence="3 6" id="KW-0472">Membrane</keyword>